<evidence type="ECO:0000256" key="6">
    <source>
        <dbReference type="SAM" id="MobiDB-lite"/>
    </source>
</evidence>
<feature type="transmembrane region" description="Helical" evidence="7">
    <location>
        <begin position="36"/>
        <end position="62"/>
    </location>
</feature>
<dbReference type="InterPro" id="IPR052027">
    <property type="entry name" value="PspC"/>
</dbReference>
<proteinExistence type="predicted"/>
<evidence type="ECO:0000256" key="1">
    <source>
        <dbReference type="ARBA" id="ARBA00004162"/>
    </source>
</evidence>
<keyword evidence="5 7" id="KW-0472">Membrane</keyword>
<dbReference type="Proteomes" id="UP000051166">
    <property type="component" value="Unassembled WGS sequence"/>
</dbReference>
<sequence>MNKDAKKIRRSSNRLIAGVCAGLAEYLNLQPWIVRVIFLILALVPHLTFWMICIYVMLIALIPAVESNPFTALFSLFGEQKTSAKEDHSKNKRRIIKDAREKDIH</sequence>
<dbReference type="Pfam" id="PF04024">
    <property type="entry name" value="PspC"/>
    <property type="match status" value="1"/>
</dbReference>
<organism evidence="9 10">
    <name type="scientific">Liquorilactobacillus satsumensis DSM 16230 = JCM 12392</name>
    <dbReference type="NCBI Taxonomy" id="1423801"/>
    <lineage>
        <taxon>Bacteria</taxon>
        <taxon>Bacillati</taxon>
        <taxon>Bacillota</taxon>
        <taxon>Bacilli</taxon>
        <taxon>Lactobacillales</taxon>
        <taxon>Lactobacillaceae</taxon>
        <taxon>Liquorilactobacillus</taxon>
    </lineage>
</organism>
<dbReference type="PANTHER" id="PTHR33885:SF3">
    <property type="entry name" value="PHAGE SHOCK PROTEIN C"/>
    <property type="match status" value="1"/>
</dbReference>
<comment type="subcellular location">
    <subcellularLocation>
        <location evidence="1">Cell membrane</location>
        <topology evidence="1">Single-pass membrane protein</topology>
    </subcellularLocation>
</comment>
<keyword evidence="4 7" id="KW-1133">Transmembrane helix</keyword>
<dbReference type="PATRIC" id="fig|1423801.4.peg.2223"/>
<evidence type="ECO:0000313" key="9">
    <source>
        <dbReference type="EMBL" id="KRM00201.1"/>
    </source>
</evidence>
<dbReference type="PANTHER" id="PTHR33885">
    <property type="entry name" value="PHAGE SHOCK PROTEIN C"/>
    <property type="match status" value="1"/>
</dbReference>
<evidence type="ECO:0000256" key="3">
    <source>
        <dbReference type="ARBA" id="ARBA00022692"/>
    </source>
</evidence>
<feature type="domain" description="Phage shock protein PspC N-terminal" evidence="8">
    <location>
        <begin position="6"/>
        <end position="64"/>
    </location>
</feature>
<evidence type="ECO:0000256" key="4">
    <source>
        <dbReference type="ARBA" id="ARBA00022989"/>
    </source>
</evidence>
<dbReference type="EMBL" id="AZFQ01000012">
    <property type="protein sequence ID" value="KRM00201.1"/>
    <property type="molecule type" value="Genomic_DNA"/>
</dbReference>
<evidence type="ECO:0000256" key="5">
    <source>
        <dbReference type="ARBA" id="ARBA00023136"/>
    </source>
</evidence>
<evidence type="ECO:0000256" key="2">
    <source>
        <dbReference type="ARBA" id="ARBA00022475"/>
    </source>
</evidence>
<dbReference type="AlphaFoldDB" id="A0A0R1VAA5"/>
<accession>A0A0R1VAA5</accession>
<gene>
    <name evidence="9" type="ORF">FD50_GL002176</name>
</gene>
<dbReference type="GeneID" id="98307125"/>
<comment type="caution">
    <text evidence="9">The sequence shown here is derived from an EMBL/GenBank/DDBJ whole genome shotgun (WGS) entry which is preliminary data.</text>
</comment>
<dbReference type="RefSeq" id="WP_054757831.1">
    <property type="nucleotide sequence ID" value="NZ_AZFQ01000012.1"/>
</dbReference>
<dbReference type="InterPro" id="IPR007168">
    <property type="entry name" value="Phageshock_PspC_N"/>
</dbReference>
<protein>
    <recommendedName>
        <fullName evidence="8">Phage shock protein PspC N-terminal domain-containing protein</fullName>
    </recommendedName>
</protein>
<feature type="compositionally biased region" description="Basic and acidic residues" evidence="6">
    <location>
        <begin position="96"/>
        <end position="105"/>
    </location>
</feature>
<dbReference type="OrthoDB" id="9815286at2"/>
<feature type="region of interest" description="Disordered" evidence="6">
    <location>
        <begin position="81"/>
        <end position="105"/>
    </location>
</feature>
<evidence type="ECO:0000313" key="10">
    <source>
        <dbReference type="Proteomes" id="UP000051166"/>
    </source>
</evidence>
<dbReference type="GO" id="GO:0005886">
    <property type="term" value="C:plasma membrane"/>
    <property type="evidence" value="ECO:0007669"/>
    <property type="project" value="UniProtKB-SubCell"/>
</dbReference>
<evidence type="ECO:0000259" key="8">
    <source>
        <dbReference type="Pfam" id="PF04024"/>
    </source>
</evidence>
<keyword evidence="10" id="KW-1185">Reference proteome</keyword>
<dbReference type="STRING" id="1423801.FD50_GL002176"/>
<keyword evidence="3 7" id="KW-0812">Transmembrane</keyword>
<keyword evidence="2" id="KW-1003">Cell membrane</keyword>
<name>A0A0R1VAA5_9LACO</name>
<reference evidence="9 10" key="1">
    <citation type="journal article" date="2015" name="Genome Announc.">
        <title>Expanding the biotechnology potential of lactobacilli through comparative genomics of 213 strains and associated genera.</title>
        <authorList>
            <person name="Sun Z."/>
            <person name="Harris H.M."/>
            <person name="McCann A."/>
            <person name="Guo C."/>
            <person name="Argimon S."/>
            <person name="Zhang W."/>
            <person name="Yang X."/>
            <person name="Jeffery I.B."/>
            <person name="Cooney J.C."/>
            <person name="Kagawa T.F."/>
            <person name="Liu W."/>
            <person name="Song Y."/>
            <person name="Salvetti E."/>
            <person name="Wrobel A."/>
            <person name="Rasinkangas P."/>
            <person name="Parkhill J."/>
            <person name="Rea M.C."/>
            <person name="O'Sullivan O."/>
            <person name="Ritari J."/>
            <person name="Douillard F.P."/>
            <person name="Paul Ross R."/>
            <person name="Yang R."/>
            <person name="Briner A.E."/>
            <person name="Felis G.E."/>
            <person name="de Vos W.M."/>
            <person name="Barrangou R."/>
            <person name="Klaenhammer T.R."/>
            <person name="Caufield P.W."/>
            <person name="Cui Y."/>
            <person name="Zhang H."/>
            <person name="O'Toole P.W."/>
        </authorList>
    </citation>
    <scope>NUCLEOTIDE SEQUENCE [LARGE SCALE GENOMIC DNA]</scope>
    <source>
        <strain evidence="9 10">DSM 16230</strain>
    </source>
</reference>
<evidence type="ECO:0000256" key="7">
    <source>
        <dbReference type="SAM" id="Phobius"/>
    </source>
</evidence>